<feature type="chain" id="PRO_5002899547" description="Lipoprotein" evidence="1">
    <location>
        <begin position="20"/>
        <end position="196"/>
    </location>
</feature>
<keyword evidence="1" id="KW-0732">Signal</keyword>
<organism evidence="2">
    <name type="scientific">uncultured bacterium 34R1</name>
    <dbReference type="NCBI Taxonomy" id="581113"/>
    <lineage>
        <taxon>Bacteria</taxon>
        <taxon>environmental samples</taxon>
    </lineage>
</organism>
<reference evidence="2" key="1">
    <citation type="submission" date="2008-11" db="EMBL/GenBank/DDBJ databases">
        <title>Isolation and characterization of a fructose-1,6-bisphosphatase in Bacteroides sp. from a rumen metagenomic library.</title>
        <authorList>
            <person name="Wang J."/>
            <person name="Liu K."/>
            <person name="Zhao S."/>
            <person name="Bu D."/>
            <person name="Li D."/>
            <person name="Yu P."/>
            <person name="Wei H."/>
            <person name="Zhou L."/>
        </authorList>
    </citation>
    <scope>NUCLEOTIDE SEQUENCE</scope>
</reference>
<name>C0K020_9BACT</name>
<evidence type="ECO:0008006" key="3">
    <source>
        <dbReference type="Google" id="ProtNLM"/>
    </source>
</evidence>
<protein>
    <recommendedName>
        <fullName evidence="3">Lipoprotein</fullName>
    </recommendedName>
</protein>
<sequence>MKKISFLTAAFAIAASALVATTSCNKAQNNSNEASQASISAPEETYLTAVNRYLTDEIGKSYAPGEICIPCARIVDVDEQNPEDIQVWGDFWVFNYNVSGDTLKTVSGGSHPGLMHIRKADNTFEVTAFDQVADGAGNLESAKKIFGDRFEKFQKMNSDEKAREEDRARLIADYVKSNNLTVKCYQDYGWPAVNLQ</sequence>
<dbReference type="EMBL" id="FJ529692">
    <property type="protein sequence ID" value="ACM91050.1"/>
    <property type="molecule type" value="Genomic_DNA"/>
</dbReference>
<dbReference type="AlphaFoldDB" id="C0K020"/>
<accession>C0K020</accession>
<evidence type="ECO:0000256" key="1">
    <source>
        <dbReference type="SAM" id="SignalP"/>
    </source>
</evidence>
<dbReference type="PROSITE" id="PS51257">
    <property type="entry name" value="PROKAR_LIPOPROTEIN"/>
    <property type="match status" value="1"/>
</dbReference>
<evidence type="ECO:0000313" key="2">
    <source>
        <dbReference type="EMBL" id="ACM91050.1"/>
    </source>
</evidence>
<feature type="signal peptide" evidence="1">
    <location>
        <begin position="1"/>
        <end position="19"/>
    </location>
</feature>
<proteinExistence type="predicted"/>